<feature type="chain" id="PRO_5045115402" description="T9SS type A sorting domain-containing protein" evidence="2">
    <location>
        <begin position="19"/>
        <end position="903"/>
    </location>
</feature>
<keyword evidence="2" id="KW-0732">Signal</keyword>
<dbReference type="NCBIfam" id="TIGR04183">
    <property type="entry name" value="Por_Secre_tail"/>
    <property type="match status" value="1"/>
</dbReference>
<evidence type="ECO:0000256" key="2">
    <source>
        <dbReference type="SAM" id="SignalP"/>
    </source>
</evidence>
<keyword evidence="1" id="KW-0378">Hydrolase</keyword>
<feature type="signal peptide" evidence="2">
    <location>
        <begin position="1"/>
        <end position="18"/>
    </location>
</feature>
<sequence length="903" mass="100151">MKKAFLSLSLLVHVTVFAQVSISFPVNRAIFQRNASNTGLIPIGGTFQARVERIDARLTPINGGTFVDWTPIAINPNFGTFIGGLYAQAGWYKLEIRALRGENIVGTTSLEKVGVGEVFVISGQSNAQGYEGRGNPPAIDDRVNCITNFYSYGQTTEPPFPVISQISENVKIAPFGNGSWCWGKLGDLLVEKLNVPILFINSGFEAMGIEAWRKSADGERGQDFYSGNFALPGYPYENLKKSLHYYINMFGLRTVLWHQGETDNDKRTSTEKYRQDLEYVIYRSRIDTGKEINWMISRASRVSSGTYQPVIDAQNLVIQNYSNAFEGPATDEIRERSDGVHFFGNGLIELARAWNDKLNSSFFSRSSPIPPSIPLFFDLRCSPENTKTPIRIFMPDGFKEYYWTNGFSDIAKSASIETTTGFYRGRAIDYLGNVYYTPTANYTSLGIRDKPKVSAEGNTTFCEGESVRLTSDVDQDIFWNTGESSKTIVVSQQGNYTVSQVNYLGCFTSSNGIEVQILPKPEIKVAALGETIFCADKSVTLSSNRDNGNKWNNGELSKEITVTQSGDYFVTAKNEFGCENTSSKIAITVNPLPQKPIITPDGPTEFCADKSLTLLSNVENGIKWNTGEQNNSLKVANSGVFFVRAKNEFGCETVSDEVKVTVNPLPEKPIITANGPTFFCDGQNVTLAATENKAFQWSNAKTTQTQIVNTSGLFSVKTIDQNGCISPLSDAVEVIVKPNPQGLSILQSGTYTLESITNGLFDNQFEWFKDDIKLSNENNLIKAKEAGVYKVKGSLLYQLKDGKSLRCYSEPSMPYKFNIDLSNKGVTIFPNPVPKGILNIETLDDLKDASVSIYDLKGLLIREYLVDVFDSRKSFNLSDFPKGNFLVGVKAKDFNVIKRVYIE</sequence>
<reference evidence="5" key="1">
    <citation type="submission" date="2021-12" db="EMBL/GenBank/DDBJ databases">
        <authorList>
            <person name="Rodrigo-Torres L."/>
            <person name="Arahal R. D."/>
            <person name="Lucena T."/>
        </authorList>
    </citation>
    <scope>NUCLEOTIDE SEQUENCE</scope>
    <source>
        <strain evidence="5">CECT 8858</strain>
    </source>
</reference>
<dbReference type="InterPro" id="IPR026444">
    <property type="entry name" value="Secre_tail"/>
</dbReference>
<dbReference type="InterPro" id="IPR005181">
    <property type="entry name" value="SASA"/>
</dbReference>
<keyword evidence="6" id="KW-1185">Reference proteome</keyword>
<dbReference type="Gene3D" id="3.40.50.1110">
    <property type="entry name" value="SGNH hydrolase"/>
    <property type="match status" value="1"/>
</dbReference>
<feature type="domain" description="Sialate O-acetylesterase" evidence="3">
    <location>
        <begin position="117"/>
        <end position="354"/>
    </location>
</feature>
<dbReference type="Proteomes" id="UP000837932">
    <property type="component" value="Unassembled WGS sequence"/>
</dbReference>
<dbReference type="EMBL" id="CAKLPY010000001">
    <property type="protein sequence ID" value="CAH0995594.1"/>
    <property type="molecule type" value="Genomic_DNA"/>
</dbReference>
<protein>
    <recommendedName>
        <fullName evidence="7">T9SS type A sorting domain-containing protein</fullName>
    </recommendedName>
</protein>
<evidence type="ECO:0000259" key="4">
    <source>
        <dbReference type="Pfam" id="PF18962"/>
    </source>
</evidence>
<accession>A0ABN8ERR8</accession>
<dbReference type="SUPFAM" id="SSF52266">
    <property type="entry name" value="SGNH hydrolase"/>
    <property type="match status" value="1"/>
</dbReference>
<name>A0ABN8ERR8_9BACT</name>
<evidence type="ECO:0000313" key="5">
    <source>
        <dbReference type="EMBL" id="CAH0995594.1"/>
    </source>
</evidence>
<dbReference type="Pfam" id="PF18962">
    <property type="entry name" value="Por_Secre_tail"/>
    <property type="match status" value="1"/>
</dbReference>
<feature type="domain" description="Secretion system C-terminal sorting" evidence="4">
    <location>
        <begin position="828"/>
        <end position="902"/>
    </location>
</feature>
<proteinExistence type="predicted"/>
<evidence type="ECO:0008006" key="7">
    <source>
        <dbReference type="Google" id="ProtNLM"/>
    </source>
</evidence>
<dbReference type="Pfam" id="PF03629">
    <property type="entry name" value="SASA"/>
    <property type="match status" value="1"/>
</dbReference>
<dbReference type="RefSeq" id="WP_238806140.1">
    <property type="nucleotide sequence ID" value="NZ_CAKLPY010000001.1"/>
</dbReference>
<organism evidence="5 6">
    <name type="scientific">Emticicia aquatica</name>
    <dbReference type="NCBI Taxonomy" id="1681835"/>
    <lineage>
        <taxon>Bacteria</taxon>
        <taxon>Pseudomonadati</taxon>
        <taxon>Bacteroidota</taxon>
        <taxon>Cytophagia</taxon>
        <taxon>Cytophagales</taxon>
        <taxon>Leadbetterellaceae</taxon>
        <taxon>Emticicia</taxon>
    </lineage>
</organism>
<dbReference type="InterPro" id="IPR036514">
    <property type="entry name" value="SGNH_hydro_sf"/>
</dbReference>
<gene>
    <name evidence="5" type="ORF">EMA8858_01717</name>
</gene>
<evidence type="ECO:0000313" key="6">
    <source>
        <dbReference type="Proteomes" id="UP000837932"/>
    </source>
</evidence>
<evidence type="ECO:0000259" key="3">
    <source>
        <dbReference type="Pfam" id="PF03629"/>
    </source>
</evidence>
<evidence type="ECO:0000256" key="1">
    <source>
        <dbReference type="ARBA" id="ARBA00022801"/>
    </source>
</evidence>
<comment type="caution">
    <text evidence="5">The sequence shown here is derived from an EMBL/GenBank/DDBJ whole genome shotgun (WGS) entry which is preliminary data.</text>
</comment>